<dbReference type="EMBL" id="JAXCEH010000028">
    <property type="protein sequence ID" value="MFA1558221.1"/>
    <property type="molecule type" value="Genomic_DNA"/>
</dbReference>
<protein>
    <submittedName>
        <fullName evidence="2">Uncharacterized protein</fullName>
    </submittedName>
</protein>
<keyword evidence="3" id="KW-1185">Reference proteome</keyword>
<dbReference type="Proteomes" id="UP001569904">
    <property type="component" value="Unassembled WGS sequence"/>
</dbReference>
<accession>A0ABV4R5M4</accession>
<comment type="caution">
    <text evidence="2">The sequence shown here is derived from an EMBL/GenBank/DDBJ whole genome shotgun (WGS) entry which is preliminary data.</text>
</comment>
<reference evidence="2 3" key="1">
    <citation type="submission" date="2023-11" db="EMBL/GenBank/DDBJ databases">
        <title>Actinomadura monticuli sp. nov., isolated from volcanic ash.</title>
        <authorList>
            <person name="Lee S.D."/>
            <person name="Yang H."/>
            <person name="Kim I.S."/>
        </authorList>
    </citation>
    <scope>NUCLEOTIDE SEQUENCE [LARGE SCALE GENOMIC DNA]</scope>
    <source>
        <strain evidence="2 3">DSM 45346</strain>
    </source>
</reference>
<dbReference type="RefSeq" id="WP_371945155.1">
    <property type="nucleotide sequence ID" value="NZ_JAXCEH010000028.1"/>
</dbReference>
<proteinExistence type="predicted"/>
<name>A0ABV4R5M4_9ACTN</name>
<organism evidence="2 3">
    <name type="scientific">Actinomadura chokoriensis</name>
    <dbReference type="NCBI Taxonomy" id="454156"/>
    <lineage>
        <taxon>Bacteria</taxon>
        <taxon>Bacillati</taxon>
        <taxon>Actinomycetota</taxon>
        <taxon>Actinomycetes</taxon>
        <taxon>Streptosporangiales</taxon>
        <taxon>Thermomonosporaceae</taxon>
        <taxon>Actinomadura</taxon>
    </lineage>
</organism>
<feature type="region of interest" description="Disordered" evidence="1">
    <location>
        <begin position="1"/>
        <end position="23"/>
    </location>
</feature>
<evidence type="ECO:0000313" key="2">
    <source>
        <dbReference type="EMBL" id="MFA1558221.1"/>
    </source>
</evidence>
<gene>
    <name evidence="2" type="ORF">SM436_31425</name>
</gene>
<evidence type="ECO:0000313" key="3">
    <source>
        <dbReference type="Proteomes" id="UP001569904"/>
    </source>
</evidence>
<evidence type="ECO:0000256" key="1">
    <source>
        <dbReference type="SAM" id="MobiDB-lite"/>
    </source>
</evidence>
<sequence length="76" mass="8315">MADGEVLGGAEVHRPSLPRPPGAPKSIAMKKALFIAMEVASSLSCIHRDTFRILPRTVESNPNMKDQVRIAFKAEK</sequence>